<dbReference type="Pfam" id="PF01728">
    <property type="entry name" value="FtsJ"/>
    <property type="match status" value="1"/>
</dbReference>
<protein>
    <recommendedName>
        <fullName evidence="2">Ribosomal RNA methyltransferase FtsJ domain-containing protein</fullName>
    </recommendedName>
</protein>
<dbReference type="GO" id="GO:0032259">
    <property type="term" value="P:methylation"/>
    <property type="evidence" value="ECO:0007669"/>
    <property type="project" value="InterPro"/>
</dbReference>
<reference evidence="3" key="1">
    <citation type="submission" date="2021-01" db="EMBL/GenBank/DDBJ databases">
        <authorList>
            <person name="Kaushik A."/>
        </authorList>
    </citation>
    <scope>NUCLEOTIDE SEQUENCE</scope>
    <source>
        <strain evidence="3">AG2-2IIIB</strain>
    </source>
</reference>
<dbReference type="InterPro" id="IPR002877">
    <property type="entry name" value="RNA_MeTrfase_FtsJ_dom"/>
</dbReference>
<dbReference type="EMBL" id="CAJMWT010001191">
    <property type="protein sequence ID" value="CAE6385926.1"/>
    <property type="molecule type" value="Genomic_DNA"/>
</dbReference>
<gene>
    <name evidence="3" type="ORF">RDB_LOCUS27763</name>
</gene>
<feature type="region of interest" description="Disordered" evidence="1">
    <location>
        <begin position="131"/>
        <end position="153"/>
    </location>
</feature>
<organism evidence="3 4">
    <name type="scientific">Rhizoctonia solani</name>
    <dbReference type="NCBI Taxonomy" id="456999"/>
    <lineage>
        <taxon>Eukaryota</taxon>
        <taxon>Fungi</taxon>
        <taxon>Dikarya</taxon>
        <taxon>Basidiomycota</taxon>
        <taxon>Agaricomycotina</taxon>
        <taxon>Agaricomycetes</taxon>
        <taxon>Cantharellales</taxon>
        <taxon>Ceratobasidiaceae</taxon>
        <taxon>Rhizoctonia</taxon>
    </lineage>
</organism>
<feature type="compositionally biased region" description="Polar residues" evidence="1">
    <location>
        <begin position="134"/>
        <end position="146"/>
    </location>
</feature>
<evidence type="ECO:0000259" key="2">
    <source>
        <dbReference type="Pfam" id="PF01728"/>
    </source>
</evidence>
<dbReference type="Gene3D" id="3.40.50.150">
    <property type="entry name" value="Vaccinia Virus protein VP39"/>
    <property type="match status" value="1"/>
</dbReference>
<dbReference type="InterPro" id="IPR029063">
    <property type="entry name" value="SAM-dependent_MTases_sf"/>
</dbReference>
<dbReference type="Proteomes" id="UP000663843">
    <property type="component" value="Unassembled WGS sequence"/>
</dbReference>
<feature type="region of interest" description="Disordered" evidence="1">
    <location>
        <begin position="1"/>
        <end position="21"/>
    </location>
</feature>
<proteinExistence type="predicted"/>
<evidence type="ECO:0000256" key="1">
    <source>
        <dbReference type="SAM" id="MobiDB-lite"/>
    </source>
</evidence>
<sequence>MVIRSAQPPLGSEQDSSTLAPGGYEPISSWAGTLKLVERATILLKSTSVPMLAYQRSAIPTPSYSTFQGVPSADSSSAPGNLCQYHPEPNPKCLGCRMAMGGKADSYMASNDFSVQQCYYSDKAPAEIPVAEESVSSPTSEISDNASPIPGESDEESYLLRMRYAMQEMDSEIEFVTGKRFLDLGCCPGGFSTYVLNKLPDVLGDGVSLPVQLGGHSLAIPYSLRTRFTVHWGDITRFNHALEHKGSGKFNGLAPFPVLPNTYDLVIADGHRPPVFLRQLGREHSYARDLLLVSQLLAAIRAVKVGGSVLVKLSLSLANHTLDGFMHRVVIALGELSSRVPLVALKPKSIYATAGSFYVLVRGVEAIPRRGLELKLETLWISLLNGGAVNTKAINKIVPAKETKRRKEWLARLLAPVQGVRDAAKEGRSTGPCV</sequence>
<evidence type="ECO:0000313" key="4">
    <source>
        <dbReference type="Proteomes" id="UP000663843"/>
    </source>
</evidence>
<dbReference type="GO" id="GO:0008168">
    <property type="term" value="F:methyltransferase activity"/>
    <property type="evidence" value="ECO:0007669"/>
    <property type="project" value="InterPro"/>
</dbReference>
<name>A0A8H2WJB0_9AGAM</name>
<evidence type="ECO:0000313" key="3">
    <source>
        <dbReference type="EMBL" id="CAE6385926.1"/>
    </source>
</evidence>
<feature type="domain" description="Ribosomal RNA methyltransferase FtsJ" evidence="2">
    <location>
        <begin position="165"/>
        <end position="313"/>
    </location>
</feature>
<comment type="caution">
    <text evidence="3">The sequence shown here is derived from an EMBL/GenBank/DDBJ whole genome shotgun (WGS) entry which is preliminary data.</text>
</comment>
<accession>A0A8H2WJB0</accession>
<dbReference type="SUPFAM" id="SSF53335">
    <property type="entry name" value="S-adenosyl-L-methionine-dependent methyltransferases"/>
    <property type="match status" value="1"/>
</dbReference>
<dbReference type="AlphaFoldDB" id="A0A8H2WJB0"/>